<feature type="region of interest" description="Disordered" evidence="5">
    <location>
        <begin position="1"/>
        <end position="22"/>
    </location>
</feature>
<accession>A0A5C7WDV6</accession>
<comment type="caution">
    <text evidence="7">The sequence shown here is derived from an EMBL/GenBank/DDBJ whole genome shotgun (WGS) entry which is preliminary data.</text>
</comment>
<name>A0A5C7WDV6_AQUAC</name>
<dbReference type="InterPro" id="IPR000962">
    <property type="entry name" value="Znf_DskA_TraR"/>
</dbReference>
<gene>
    <name evidence="7" type="ORF">E6Q69_03140</name>
</gene>
<evidence type="ECO:0000256" key="1">
    <source>
        <dbReference type="ARBA" id="ARBA00022723"/>
    </source>
</evidence>
<evidence type="ECO:0000256" key="3">
    <source>
        <dbReference type="ARBA" id="ARBA00022833"/>
    </source>
</evidence>
<evidence type="ECO:0000256" key="2">
    <source>
        <dbReference type="ARBA" id="ARBA00022771"/>
    </source>
</evidence>
<dbReference type="EMBL" id="SSFO01000057">
    <property type="protein sequence ID" value="TXI34758.1"/>
    <property type="molecule type" value="Genomic_DNA"/>
</dbReference>
<organism evidence="7 8">
    <name type="scientific">Aquipseudomonas alcaligenes</name>
    <name type="common">Pseudomonas alcaligenes</name>
    <dbReference type="NCBI Taxonomy" id="43263"/>
    <lineage>
        <taxon>Bacteria</taxon>
        <taxon>Pseudomonadati</taxon>
        <taxon>Pseudomonadota</taxon>
        <taxon>Gammaproteobacteria</taxon>
        <taxon>Pseudomonadales</taxon>
        <taxon>Pseudomonadaceae</taxon>
        <taxon>Aquipseudomonas</taxon>
    </lineage>
</organism>
<dbReference type="AlphaFoldDB" id="A0A5C7WDV6"/>
<dbReference type="Proteomes" id="UP000321110">
    <property type="component" value="Unassembled WGS sequence"/>
</dbReference>
<comment type="caution">
    <text evidence="4">Lacks conserved residue(s) required for the propagation of feature annotation.</text>
</comment>
<reference evidence="7 8" key="1">
    <citation type="submission" date="2018-09" db="EMBL/GenBank/DDBJ databases">
        <title>Metagenome Assembled Genomes from an Advanced Water Purification Facility.</title>
        <authorList>
            <person name="Stamps B.W."/>
            <person name="Spear J.R."/>
        </authorList>
    </citation>
    <scope>NUCLEOTIDE SEQUENCE [LARGE SCALE GENOMIC DNA]</scope>
    <source>
        <strain evidence="7">Bin_52_1</strain>
    </source>
</reference>
<dbReference type="PROSITE" id="PS51128">
    <property type="entry name" value="ZF_DKSA_2"/>
    <property type="match status" value="1"/>
</dbReference>
<proteinExistence type="predicted"/>
<keyword evidence="1" id="KW-0479">Metal-binding</keyword>
<evidence type="ECO:0000313" key="7">
    <source>
        <dbReference type="EMBL" id="TXI34758.1"/>
    </source>
</evidence>
<evidence type="ECO:0000256" key="4">
    <source>
        <dbReference type="PROSITE-ProRule" id="PRU00510"/>
    </source>
</evidence>
<keyword evidence="3" id="KW-0862">Zinc</keyword>
<dbReference type="Pfam" id="PF01258">
    <property type="entry name" value="zf-dskA_traR"/>
    <property type="match status" value="1"/>
</dbReference>
<evidence type="ECO:0000256" key="5">
    <source>
        <dbReference type="SAM" id="MobiDB-lite"/>
    </source>
</evidence>
<keyword evidence="2" id="KW-0863">Zinc-finger</keyword>
<protein>
    <recommendedName>
        <fullName evidence="6">Zinc finger DksA/TraR C4-type domain-containing protein</fullName>
    </recommendedName>
</protein>
<feature type="domain" description="Zinc finger DksA/TraR C4-type" evidence="6">
    <location>
        <begin position="37"/>
        <end position="69"/>
    </location>
</feature>
<dbReference type="GO" id="GO:0008270">
    <property type="term" value="F:zinc ion binding"/>
    <property type="evidence" value="ECO:0007669"/>
    <property type="project" value="UniProtKB-KW"/>
</dbReference>
<evidence type="ECO:0000313" key="8">
    <source>
        <dbReference type="Proteomes" id="UP000321110"/>
    </source>
</evidence>
<feature type="compositionally biased region" description="Basic and acidic residues" evidence="5">
    <location>
        <begin position="8"/>
        <end position="22"/>
    </location>
</feature>
<evidence type="ECO:0000259" key="6">
    <source>
        <dbReference type="Pfam" id="PF01258"/>
    </source>
</evidence>
<sequence>MADPADLAARESAIHDQARERAHAQRMALRPVHALACEECDEPIPLARRQALADRDCLMCIECQSALEKHGGRHV</sequence>